<organism evidence="1 2">
    <name type="scientific">Pseudoalteromonas byunsanensis</name>
    <dbReference type="NCBI Taxonomy" id="327939"/>
    <lineage>
        <taxon>Bacteria</taxon>
        <taxon>Pseudomonadati</taxon>
        <taxon>Pseudomonadota</taxon>
        <taxon>Gammaproteobacteria</taxon>
        <taxon>Alteromonadales</taxon>
        <taxon>Pseudoalteromonadaceae</taxon>
        <taxon>Pseudoalteromonas</taxon>
    </lineage>
</organism>
<name>A0A1S1N4J8_9GAMM</name>
<sequence length="258" mass="28971">MHYNNYMKNSFNELGYSKHLQVLDQKIITSAHKSALEIMQKAQQRMASNPTAFNKSQLVRAINPHTMSLPILNLLKSSSVGEIAAKLTNSKRIQVWGSQLYIKPPYSANSGVGFHTDFQYIECFEKDVLTAWIPLNDIPVDSGSLIYVSKSHEISDSIVHLIGAEQSNLKAQREHILNNTSANFRWHETVSDASVGDIFFHSYKTIHGSEENKTPNARLAIAVGLLSDFSQVILEKDTYGYARNLDNPNICPTIYAKQ</sequence>
<dbReference type="Gene3D" id="2.60.120.620">
    <property type="entry name" value="q2cbj1_9rhob like domain"/>
    <property type="match status" value="1"/>
</dbReference>
<dbReference type="EMBL" id="MNAN01000034">
    <property type="protein sequence ID" value="OHU94579.1"/>
    <property type="molecule type" value="Genomic_DNA"/>
</dbReference>
<dbReference type="GO" id="GO:0005506">
    <property type="term" value="F:iron ion binding"/>
    <property type="evidence" value="ECO:0007669"/>
    <property type="project" value="UniProtKB-ARBA"/>
</dbReference>
<dbReference type="InterPro" id="IPR008775">
    <property type="entry name" value="Phytyl_CoA_dOase-like"/>
</dbReference>
<dbReference type="Pfam" id="PF05721">
    <property type="entry name" value="PhyH"/>
    <property type="match status" value="1"/>
</dbReference>
<dbReference type="PANTHER" id="PTHR20883:SF46">
    <property type="entry name" value="PHYTANOYL-COA HYDROXYLASE"/>
    <property type="match status" value="1"/>
</dbReference>
<dbReference type="Proteomes" id="UP000180253">
    <property type="component" value="Unassembled WGS sequence"/>
</dbReference>
<dbReference type="PANTHER" id="PTHR20883">
    <property type="entry name" value="PHYTANOYL-COA DIOXYGENASE DOMAIN CONTAINING 1"/>
    <property type="match status" value="1"/>
</dbReference>
<dbReference type="STRING" id="327939.BIW53_16090"/>
<keyword evidence="2" id="KW-1185">Reference proteome</keyword>
<gene>
    <name evidence="1" type="ORF">BIW53_16090</name>
</gene>
<dbReference type="SUPFAM" id="SSF51197">
    <property type="entry name" value="Clavaminate synthase-like"/>
    <property type="match status" value="1"/>
</dbReference>
<protein>
    <recommendedName>
        <fullName evidence="3">Phytanoyl-CoA dioxygenase</fullName>
    </recommendedName>
</protein>
<evidence type="ECO:0008006" key="3">
    <source>
        <dbReference type="Google" id="ProtNLM"/>
    </source>
</evidence>
<evidence type="ECO:0000313" key="1">
    <source>
        <dbReference type="EMBL" id="OHU94579.1"/>
    </source>
</evidence>
<reference evidence="1 2" key="1">
    <citation type="submission" date="2016-10" db="EMBL/GenBank/DDBJ databases">
        <title>Pseudoalteromonas amylolytica sp. nov., isolated from the surface seawater.</title>
        <authorList>
            <person name="Wu Y.-H."/>
            <person name="Cheng H."/>
            <person name="Jin X.-B."/>
            <person name="Wang C.-S."/>
            <person name="Xu X.-W."/>
        </authorList>
    </citation>
    <scope>NUCLEOTIDE SEQUENCE [LARGE SCALE GENOMIC DNA]</scope>
    <source>
        <strain evidence="1 2">JCM 12483</strain>
    </source>
</reference>
<evidence type="ECO:0000313" key="2">
    <source>
        <dbReference type="Proteomes" id="UP000180253"/>
    </source>
</evidence>
<proteinExistence type="predicted"/>
<comment type="caution">
    <text evidence="1">The sequence shown here is derived from an EMBL/GenBank/DDBJ whole genome shotgun (WGS) entry which is preliminary data.</text>
</comment>
<accession>A0A1S1N4J8</accession>
<dbReference type="AlphaFoldDB" id="A0A1S1N4J8"/>
<dbReference type="GO" id="GO:0016706">
    <property type="term" value="F:2-oxoglutarate-dependent dioxygenase activity"/>
    <property type="evidence" value="ECO:0007669"/>
    <property type="project" value="UniProtKB-ARBA"/>
</dbReference>